<dbReference type="InterPro" id="IPR029016">
    <property type="entry name" value="GAF-like_dom_sf"/>
</dbReference>
<comment type="caution">
    <text evidence="1">The sequence shown here is derived from an EMBL/GenBank/DDBJ whole genome shotgun (WGS) entry which is preliminary data.</text>
</comment>
<name>A0A937ID21_9GAMM</name>
<dbReference type="EMBL" id="JADHQD010000011">
    <property type="protein sequence ID" value="MBL6818314.1"/>
    <property type="molecule type" value="Genomic_DNA"/>
</dbReference>
<protein>
    <submittedName>
        <fullName evidence="1">DUF484 family protein</fullName>
    </submittedName>
</protein>
<organism evidence="1 2">
    <name type="scientific">SAR86 cluster bacterium</name>
    <dbReference type="NCBI Taxonomy" id="2030880"/>
    <lineage>
        <taxon>Bacteria</taxon>
        <taxon>Pseudomonadati</taxon>
        <taxon>Pseudomonadota</taxon>
        <taxon>Gammaproteobacteria</taxon>
        <taxon>SAR86 cluster</taxon>
    </lineage>
</organism>
<dbReference type="PANTHER" id="PTHR38765">
    <property type="entry name" value="DUF484 DOMAIN-CONTAINING PROTEIN"/>
    <property type="match status" value="1"/>
</dbReference>
<dbReference type="Proteomes" id="UP000711391">
    <property type="component" value="Unassembled WGS sequence"/>
</dbReference>
<gene>
    <name evidence="1" type="ORF">ISQ64_02785</name>
</gene>
<dbReference type="Gene3D" id="3.30.450.40">
    <property type="match status" value="1"/>
</dbReference>
<proteinExistence type="predicted"/>
<dbReference type="InterPro" id="IPR007435">
    <property type="entry name" value="DUF484"/>
</dbReference>
<sequence length="212" mass="24301">MDKKLNPKDVELFLLDNLDFFESRESLLSEMKFKHSSGSASSLLERQINKLREEQKDLMNLLSSFVETAQLNEDLFKKSKELTLAVLESSNKEGVINKVQSEFKESFNVNNCKLDFYANAEIEDLESKTGISFHKGAIHCGSFSKEKMELLFQDNKIESMALAVLVNNKEIGLLKLGSYERTRYLGDEDTTFIEYIRDILEKKFASLDSLNV</sequence>
<accession>A0A937ID21</accession>
<evidence type="ECO:0000313" key="1">
    <source>
        <dbReference type="EMBL" id="MBL6818314.1"/>
    </source>
</evidence>
<evidence type="ECO:0000313" key="2">
    <source>
        <dbReference type="Proteomes" id="UP000711391"/>
    </source>
</evidence>
<dbReference type="AlphaFoldDB" id="A0A937ID21"/>
<dbReference type="PANTHER" id="PTHR38765:SF1">
    <property type="entry name" value="DUF484 DOMAIN-CONTAINING PROTEIN"/>
    <property type="match status" value="1"/>
</dbReference>
<reference evidence="1" key="1">
    <citation type="submission" date="2020-10" db="EMBL/GenBank/DDBJ databases">
        <title>Microbiome of the Black Sea water column analyzed by genome centric metagenomics.</title>
        <authorList>
            <person name="Cabello-Yeves P.J."/>
            <person name="Callieri C."/>
            <person name="Picazo A."/>
            <person name="Mehrshad M."/>
            <person name="Haro-Moreno J.M."/>
            <person name="Roda-Garcia J."/>
            <person name="Dzembekova N."/>
            <person name="Slabakova V."/>
            <person name="Slabakova N."/>
            <person name="Moncheva S."/>
            <person name="Rodriguez-Valera F."/>
        </authorList>
    </citation>
    <scope>NUCLEOTIDE SEQUENCE</scope>
    <source>
        <strain evidence="1">BS307-5m-G50</strain>
    </source>
</reference>
<dbReference type="Pfam" id="PF04340">
    <property type="entry name" value="DUF484"/>
    <property type="match status" value="1"/>
</dbReference>